<feature type="domain" description="Nitrite/Sulfite reductase ferredoxin-like" evidence="18">
    <location>
        <begin position="360"/>
        <end position="426"/>
    </location>
</feature>
<dbReference type="Pfam" id="PF03460">
    <property type="entry name" value="NIR_SIR_ferr"/>
    <property type="match status" value="2"/>
</dbReference>
<feature type="domain" description="Nitrite/Sulfite reductase ferredoxin-like" evidence="18">
    <location>
        <begin position="71"/>
        <end position="128"/>
    </location>
</feature>
<organism evidence="19 20">
    <name type="scientific">Neisseria zalophi</name>
    <dbReference type="NCBI Taxonomy" id="640030"/>
    <lineage>
        <taxon>Bacteria</taxon>
        <taxon>Pseudomonadati</taxon>
        <taxon>Pseudomonadota</taxon>
        <taxon>Betaproteobacteria</taxon>
        <taxon>Neisseriales</taxon>
        <taxon>Neisseriaceae</taxon>
        <taxon>Neisseria</taxon>
    </lineage>
</organism>
<evidence type="ECO:0000256" key="2">
    <source>
        <dbReference type="ARBA" id="ARBA00010429"/>
    </source>
</evidence>
<keyword evidence="11 15" id="KW-0198">Cysteine biosynthesis</keyword>
<dbReference type="Pfam" id="PF01077">
    <property type="entry name" value="NIR_SIR"/>
    <property type="match status" value="1"/>
</dbReference>
<evidence type="ECO:0000256" key="5">
    <source>
        <dbReference type="ARBA" id="ARBA00022617"/>
    </source>
</evidence>
<evidence type="ECO:0000256" key="16">
    <source>
        <dbReference type="SAM" id="MobiDB-lite"/>
    </source>
</evidence>
<keyword evidence="5 15" id="KW-0349">Heme</keyword>
<keyword evidence="8 15" id="KW-0560">Oxidoreductase</keyword>
<proteinExistence type="inferred from homology"/>
<evidence type="ECO:0000256" key="4">
    <source>
        <dbReference type="ARBA" id="ARBA00022605"/>
    </source>
</evidence>
<dbReference type="GO" id="GO:0009337">
    <property type="term" value="C:sulfite reductase complex (NADPH)"/>
    <property type="evidence" value="ECO:0007669"/>
    <property type="project" value="InterPro"/>
</dbReference>
<dbReference type="GO" id="GO:0000103">
    <property type="term" value="P:sulfate assimilation"/>
    <property type="evidence" value="ECO:0007669"/>
    <property type="project" value="UniProtKB-UniRule"/>
</dbReference>
<dbReference type="RefSeq" id="WP_151050558.1">
    <property type="nucleotide sequence ID" value="NZ_CP031700.1"/>
</dbReference>
<comment type="subunit">
    <text evidence="14 15">Alpha(8)-beta(8). The alpha component is a flavoprotein, the beta component is a hemoprotein.</text>
</comment>
<evidence type="ECO:0000256" key="13">
    <source>
        <dbReference type="ARBA" id="ARBA00057160"/>
    </source>
</evidence>
<keyword evidence="7 15" id="KW-0521">NADP</keyword>
<dbReference type="Gene3D" id="3.90.480.20">
    <property type="match status" value="1"/>
</dbReference>
<dbReference type="GO" id="GO:0051539">
    <property type="term" value="F:4 iron, 4 sulfur cluster binding"/>
    <property type="evidence" value="ECO:0007669"/>
    <property type="project" value="UniProtKB-KW"/>
</dbReference>
<keyword evidence="10 15" id="KW-0411">Iron-sulfur</keyword>
<evidence type="ECO:0000256" key="14">
    <source>
        <dbReference type="ARBA" id="ARBA00062253"/>
    </source>
</evidence>
<evidence type="ECO:0000259" key="17">
    <source>
        <dbReference type="Pfam" id="PF01077"/>
    </source>
</evidence>
<evidence type="ECO:0000256" key="6">
    <source>
        <dbReference type="ARBA" id="ARBA00022723"/>
    </source>
</evidence>
<dbReference type="Gene3D" id="3.30.413.10">
    <property type="entry name" value="Sulfite Reductase Hemoprotein, domain 1"/>
    <property type="match status" value="1"/>
</dbReference>
<accession>A0A5J6PY66</accession>
<evidence type="ECO:0000256" key="8">
    <source>
        <dbReference type="ARBA" id="ARBA00023002"/>
    </source>
</evidence>
<dbReference type="KEGG" id="nzl:D0T92_04350"/>
<evidence type="ECO:0000313" key="19">
    <source>
        <dbReference type="EMBL" id="QEY25842.1"/>
    </source>
</evidence>
<dbReference type="HAMAP" id="MF_01540">
    <property type="entry name" value="CysI"/>
    <property type="match status" value="1"/>
</dbReference>
<dbReference type="InterPro" id="IPR006067">
    <property type="entry name" value="NO2/SO3_Rdtase_4Fe4S_dom"/>
</dbReference>
<dbReference type="FunFam" id="3.30.413.10:FF:000003">
    <property type="entry name" value="Sulfite reductase [NADPH] hemoprotein beta-component"/>
    <property type="match status" value="1"/>
</dbReference>
<feature type="binding site" description="axial binding residue" evidence="15">
    <location>
        <position position="493"/>
    </location>
    <ligand>
        <name>siroheme</name>
        <dbReference type="ChEBI" id="CHEBI:60052"/>
    </ligand>
    <ligandPart>
        <name>Fe</name>
        <dbReference type="ChEBI" id="CHEBI:18248"/>
    </ligandPart>
</feature>
<dbReference type="AlphaFoldDB" id="A0A5J6PY66"/>
<evidence type="ECO:0000256" key="3">
    <source>
        <dbReference type="ARBA" id="ARBA00022485"/>
    </source>
</evidence>
<comment type="function">
    <text evidence="13 15">Component of the sulfite reductase complex that catalyzes the 6-electron reduction of sulfite to sulfide. This is one of several activities required for the biosynthesis of L-cysteine from sulfate.</text>
</comment>
<dbReference type="GO" id="GO:0070814">
    <property type="term" value="P:hydrogen sulfide biosynthetic process"/>
    <property type="evidence" value="ECO:0007669"/>
    <property type="project" value="UniProtKB-UniRule"/>
</dbReference>
<comment type="pathway">
    <text evidence="1 15">Sulfur metabolism; hydrogen sulfide biosynthesis; hydrogen sulfide from sulfite (NADPH route): step 1/1.</text>
</comment>
<comment type="cofactor">
    <cofactor evidence="15">
        <name>[4Fe-4S] cluster</name>
        <dbReference type="ChEBI" id="CHEBI:49883"/>
    </cofactor>
    <text evidence="15">Binds 1 [4Fe-4S] cluster per subunit.</text>
</comment>
<gene>
    <name evidence="15 19" type="primary">cysI</name>
    <name evidence="19" type="ORF">D0T92_04350</name>
</gene>
<dbReference type="FunFam" id="3.30.413.10:FF:000004">
    <property type="entry name" value="Sulfite reductase [NADPH] hemoprotein beta-component"/>
    <property type="match status" value="1"/>
</dbReference>
<keyword evidence="6 15" id="KW-0479">Metal-binding</keyword>
<dbReference type="InterPro" id="IPR006066">
    <property type="entry name" value="NO2/SO3_Rdtase_FeS/sirohaem_BS"/>
</dbReference>
<dbReference type="GO" id="GO:0050661">
    <property type="term" value="F:NADP binding"/>
    <property type="evidence" value="ECO:0007669"/>
    <property type="project" value="InterPro"/>
</dbReference>
<name>A0A5J6PY66_9NEIS</name>
<feature type="binding site" evidence="15">
    <location>
        <position position="450"/>
    </location>
    <ligand>
        <name>[4Fe-4S] cluster</name>
        <dbReference type="ChEBI" id="CHEBI:49883"/>
    </ligand>
</feature>
<evidence type="ECO:0000256" key="9">
    <source>
        <dbReference type="ARBA" id="ARBA00023004"/>
    </source>
</evidence>
<dbReference type="Proteomes" id="UP000325713">
    <property type="component" value="Chromosome"/>
</dbReference>
<dbReference type="GO" id="GO:0050311">
    <property type="term" value="F:sulfite reductase (ferredoxin) activity"/>
    <property type="evidence" value="ECO:0007669"/>
    <property type="project" value="TreeGrafter"/>
</dbReference>
<dbReference type="SUPFAM" id="SSF56014">
    <property type="entry name" value="Nitrite and sulphite reductase 4Fe-4S domain-like"/>
    <property type="match status" value="2"/>
</dbReference>
<reference evidence="19 20" key="1">
    <citation type="submission" date="2018-08" db="EMBL/GenBank/DDBJ databases">
        <title>Neisseria zalophi ATCC BAA-2455 complete genome.</title>
        <authorList>
            <person name="Veseli I.A."/>
            <person name="Buttler R."/>
            <person name="Mascarenhas dos Santos A.C."/>
            <person name="Pombert J.-F."/>
        </authorList>
    </citation>
    <scope>NUCLEOTIDE SEQUENCE [LARGE SCALE GENOMIC DNA]</scope>
    <source>
        <strain evidence="19 20">ATCC BAA-2455</strain>
    </source>
</reference>
<dbReference type="InterPro" id="IPR011786">
    <property type="entry name" value="CysI"/>
</dbReference>
<dbReference type="NCBIfam" id="NF010029">
    <property type="entry name" value="PRK13504.1"/>
    <property type="match status" value="1"/>
</dbReference>
<dbReference type="InterPro" id="IPR005117">
    <property type="entry name" value="NiRdtase/SiRdtase_haem-b_fer"/>
</dbReference>
<dbReference type="PANTHER" id="PTHR11493">
    <property type="entry name" value="SULFITE REDUCTASE [NADPH] SUBUNIT BETA-RELATED"/>
    <property type="match status" value="1"/>
</dbReference>
<feature type="binding site" evidence="15">
    <location>
        <position position="493"/>
    </location>
    <ligand>
        <name>[4Fe-4S] cluster</name>
        <dbReference type="ChEBI" id="CHEBI:49883"/>
    </ligand>
</feature>
<evidence type="ECO:0000256" key="12">
    <source>
        <dbReference type="ARBA" id="ARBA00052219"/>
    </source>
</evidence>
<dbReference type="PRINTS" id="PR00397">
    <property type="entry name" value="SIROHAEM"/>
</dbReference>
<dbReference type="UniPathway" id="UPA00140">
    <property type="reaction ID" value="UER00207"/>
</dbReference>
<evidence type="ECO:0000256" key="1">
    <source>
        <dbReference type="ARBA" id="ARBA00004774"/>
    </source>
</evidence>
<dbReference type="GO" id="GO:0046872">
    <property type="term" value="F:metal ion binding"/>
    <property type="evidence" value="ECO:0007669"/>
    <property type="project" value="UniProtKB-KW"/>
</dbReference>
<protein>
    <recommendedName>
        <fullName evidence="15">Sulfite reductase [NADPH] hemoprotein beta-component</fullName>
        <shortName evidence="15">SiR-HP</shortName>
        <shortName evidence="15">SiRHP</shortName>
        <ecNumber evidence="15">1.8.1.2</ecNumber>
    </recommendedName>
</protein>
<evidence type="ECO:0000256" key="15">
    <source>
        <dbReference type="HAMAP-Rule" id="MF_01540"/>
    </source>
</evidence>
<keyword evidence="20" id="KW-1185">Reference proteome</keyword>
<dbReference type="GO" id="GO:0020037">
    <property type="term" value="F:heme binding"/>
    <property type="evidence" value="ECO:0007669"/>
    <property type="project" value="InterPro"/>
</dbReference>
<dbReference type="EC" id="1.8.1.2" evidence="15"/>
<sequence length="587" mass="66384">MNDKTPKLSDNERLKGQSDYLKGTIKEDLQEQLTGGFKGDNFQLIRFHGMYEQDDRDIRAERLEQKLEPNKNVMLRCRLPGGIIQPKQWLGIDQFADEHTLYGSIRLTNRQTFQYHGVLKSDIKPMHQWLHHLGLDSIATAGDVNRNVLCTSNPVESKLHRQAYEWAKKISEHLLPKTRAYAEIWLDGEKVESTETMPPTPLKDGVKSGDQTEPVLGKNYLPRKFKTTVVIPPHNDVDLHANDLNFVAIGENGNLIGFNVLVGGGLSMEHGNHQTYPNTAQEFGFIPLEKTLDCAAAVVSVQRDWGNRSNRKNAKTRYTLQNKGIDNFIAEVEKRMEAKFQPIRPYEFTSRGDRIGWVQGEDKKWHLTLFIENGRLLDYPDRPLKSGVREIAKIHKGDFRLTANQNLIVANVSEEDKETIERIAREHKLINDSTTPQREHSMACVSLPTCPLAMAEAERFLPKFIDKIDELFAHHGLSEEHIVLRVTGCPNGCGRAMLAEIGMVGKAPGRYNLHVGGNREGTRIPRLFKENITEPEILEIIDGWLAAWAAGRLKDEGFGDFAVRTGIIKPVVNAPVDFWATEESLPA</sequence>
<feature type="domain" description="Nitrite/sulphite reductase 4Fe-4S" evidence="17">
    <location>
        <begin position="166"/>
        <end position="339"/>
    </location>
</feature>
<keyword evidence="9 15" id="KW-0408">Iron</keyword>
<feature type="binding site" evidence="15">
    <location>
        <position position="489"/>
    </location>
    <ligand>
        <name>[4Fe-4S] cluster</name>
        <dbReference type="ChEBI" id="CHEBI:49883"/>
    </ligand>
</feature>
<comment type="cofactor">
    <cofactor evidence="15">
        <name>siroheme</name>
        <dbReference type="ChEBI" id="CHEBI:60052"/>
    </cofactor>
    <text evidence="15">Binds 1 siroheme per subunit.</text>
</comment>
<feature type="region of interest" description="Disordered" evidence="16">
    <location>
        <begin position="193"/>
        <end position="213"/>
    </location>
</feature>
<keyword evidence="3 15" id="KW-0004">4Fe-4S</keyword>
<comment type="catalytic activity">
    <reaction evidence="12 15">
        <text>hydrogen sulfide + 3 NADP(+) + 3 H2O = sulfite + 3 NADPH + 4 H(+)</text>
        <dbReference type="Rhea" id="RHEA:13801"/>
        <dbReference type="ChEBI" id="CHEBI:15377"/>
        <dbReference type="ChEBI" id="CHEBI:15378"/>
        <dbReference type="ChEBI" id="CHEBI:17359"/>
        <dbReference type="ChEBI" id="CHEBI:29919"/>
        <dbReference type="ChEBI" id="CHEBI:57783"/>
        <dbReference type="ChEBI" id="CHEBI:58349"/>
        <dbReference type="EC" id="1.8.1.2"/>
    </reaction>
</comment>
<keyword evidence="4 15" id="KW-0028">Amino-acid biosynthesis</keyword>
<dbReference type="PANTHER" id="PTHR11493:SF47">
    <property type="entry name" value="SULFITE REDUCTASE [NADPH] SUBUNIT BETA"/>
    <property type="match status" value="1"/>
</dbReference>
<dbReference type="InterPro" id="IPR045169">
    <property type="entry name" value="NO2/SO3_Rdtase_4Fe4S_prot"/>
</dbReference>
<dbReference type="OrthoDB" id="3189055at2"/>
<evidence type="ECO:0000256" key="7">
    <source>
        <dbReference type="ARBA" id="ARBA00022857"/>
    </source>
</evidence>
<dbReference type="PROSITE" id="PS00365">
    <property type="entry name" value="NIR_SIR"/>
    <property type="match status" value="1"/>
</dbReference>
<feature type="binding site" evidence="15">
    <location>
        <position position="444"/>
    </location>
    <ligand>
        <name>[4Fe-4S] cluster</name>
        <dbReference type="ChEBI" id="CHEBI:49883"/>
    </ligand>
</feature>
<dbReference type="NCBIfam" id="TIGR02041">
    <property type="entry name" value="CysI"/>
    <property type="match status" value="1"/>
</dbReference>
<comment type="similarity">
    <text evidence="2 15">Belongs to the nitrite and sulfite reductase 4Fe-4S domain family.</text>
</comment>
<evidence type="ECO:0000256" key="10">
    <source>
        <dbReference type="ARBA" id="ARBA00023014"/>
    </source>
</evidence>
<dbReference type="GO" id="GO:0019344">
    <property type="term" value="P:cysteine biosynthetic process"/>
    <property type="evidence" value="ECO:0007669"/>
    <property type="project" value="UniProtKB-KW"/>
</dbReference>
<evidence type="ECO:0000256" key="11">
    <source>
        <dbReference type="ARBA" id="ARBA00023192"/>
    </source>
</evidence>
<evidence type="ECO:0000313" key="20">
    <source>
        <dbReference type="Proteomes" id="UP000325713"/>
    </source>
</evidence>
<dbReference type="InterPro" id="IPR036136">
    <property type="entry name" value="Nit/Sulf_reduc_fer-like_dom_sf"/>
</dbReference>
<dbReference type="InterPro" id="IPR045854">
    <property type="entry name" value="NO2/SO3_Rdtase_4Fe4S_sf"/>
</dbReference>
<evidence type="ECO:0000259" key="18">
    <source>
        <dbReference type="Pfam" id="PF03460"/>
    </source>
</evidence>
<dbReference type="Gene3D" id="3.90.480.10">
    <property type="entry name" value="Sulfite Reductase Hemoprotein,Domain 2"/>
    <property type="match status" value="1"/>
</dbReference>
<dbReference type="GO" id="GO:0004783">
    <property type="term" value="F:sulfite reductase (NADPH) activity"/>
    <property type="evidence" value="ECO:0007669"/>
    <property type="project" value="UniProtKB-UniRule"/>
</dbReference>
<dbReference type="SUPFAM" id="SSF55124">
    <property type="entry name" value="Nitrite/Sulfite reductase N-terminal domain-like"/>
    <property type="match status" value="2"/>
</dbReference>
<dbReference type="EMBL" id="CP031700">
    <property type="protein sequence ID" value="QEY25842.1"/>
    <property type="molecule type" value="Genomic_DNA"/>
</dbReference>